<dbReference type="SUPFAM" id="SSF52799">
    <property type="entry name" value="(Phosphotyrosine protein) phosphatases II"/>
    <property type="match status" value="1"/>
</dbReference>
<keyword evidence="5 9" id="KW-0378">Hydrolase</keyword>
<dbReference type="PROSITE" id="PS50056">
    <property type="entry name" value="TYR_PHOSPHATASE_2"/>
    <property type="match status" value="1"/>
</dbReference>
<dbReference type="GO" id="GO:0005509">
    <property type="term" value="F:calcium ion binding"/>
    <property type="evidence" value="ECO:0007669"/>
    <property type="project" value="InterPro"/>
</dbReference>
<dbReference type="SMART" id="SM00194">
    <property type="entry name" value="PTPc"/>
    <property type="match status" value="1"/>
</dbReference>
<dbReference type="InterPro" id="IPR002048">
    <property type="entry name" value="EF_hand_dom"/>
</dbReference>
<dbReference type="PRINTS" id="PR00114">
    <property type="entry name" value="STPHPHTASE"/>
</dbReference>
<dbReference type="PROSITE" id="PS00018">
    <property type="entry name" value="EF_HAND_1"/>
    <property type="match status" value="1"/>
</dbReference>
<evidence type="ECO:0000256" key="2">
    <source>
        <dbReference type="ARBA" id="ARBA00008294"/>
    </source>
</evidence>
<dbReference type="PROSITE" id="PS00383">
    <property type="entry name" value="TYR_PHOSPHATASE_1"/>
    <property type="match status" value="1"/>
</dbReference>
<dbReference type="InterPro" id="IPR029021">
    <property type="entry name" value="Prot-tyrosine_phosphatase-like"/>
</dbReference>
<dbReference type="GO" id="GO:0004726">
    <property type="term" value="F:non-membrane spanning protein tyrosine phosphatase activity"/>
    <property type="evidence" value="ECO:0007669"/>
    <property type="project" value="InterPro"/>
</dbReference>
<gene>
    <name evidence="14" type="ORF">SSS_3867</name>
</gene>
<evidence type="ECO:0000256" key="3">
    <source>
        <dbReference type="ARBA" id="ARBA00022490"/>
    </source>
</evidence>
<dbReference type="GO" id="GO:0004722">
    <property type="term" value="F:protein serine/threonine phosphatase activity"/>
    <property type="evidence" value="ECO:0007669"/>
    <property type="project" value="UniProtKB-EC"/>
</dbReference>
<feature type="compositionally biased region" description="Basic and acidic residues" evidence="10">
    <location>
        <begin position="680"/>
        <end position="690"/>
    </location>
</feature>
<dbReference type="InterPro" id="IPR000387">
    <property type="entry name" value="Tyr_Pase_dom"/>
</dbReference>
<comment type="similarity">
    <text evidence="2 9">Belongs to the PPP phosphatase family.</text>
</comment>
<organism evidence="14">
    <name type="scientific">Sarcoptes scabiei</name>
    <name type="common">Itch mite</name>
    <name type="synonym">Acarus scabiei</name>
    <dbReference type="NCBI Taxonomy" id="52283"/>
    <lineage>
        <taxon>Eukaryota</taxon>
        <taxon>Metazoa</taxon>
        <taxon>Ecdysozoa</taxon>
        <taxon>Arthropoda</taxon>
        <taxon>Chelicerata</taxon>
        <taxon>Arachnida</taxon>
        <taxon>Acari</taxon>
        <taxon>Acariformes</taxon>
        <taxon>Sarcoptiformes</taxon>
        <taxon>Astigmata</taxon>
        <taxon>Psoroptidia</taxon>
        <taxon>Sarcoptoidea</taxon>
        <taxon>Sarcoptidae</taxon>
        <taxon>Sarcoptinae</taxon>
        <taxon>Sarcoptes</taxon>
    </lineage>
</organism>
<feature type="region of interest" description="Disordered" evidence="10">
    <location>
        <begin position="387"/>
        <end position="421"/>
    </location>
</feature>
<comment type="similarity">
    <text evidence="8">Belongs to the protein-tyrosine phosphatase family. Non-receptor class 4 subfamily.</text>
</comment>
<dbReference type="InterPro" id="IPR006186">
    <property type="entry name" value="Ser/Thr-sp_prot-phosphatase"/>
</dbReference>
<evidence type="ECO:0000313" key="14">
    <source>
        <dbReference type="EMBL" id="KAF7493320.1"/>
    </source>
</evidence>
<evidence type="ECO:0000256" key="6">
    <source>
        <dbReference type="ARBA" id="ARBA00022837"/>
    </source>
</evidence>
<feature type="domain" description="Tyrosine-protein phosphatase" evidence="11">
    <location>
        <begin position="49"/>
        <end position="316"/>
    </location>
</feature>
<feature type="domain" description="Tyrosine specific protein phosphatases" evidence="12">
    <location>
        <begin position="230"/>
        <end position="307"/>
    </location>
</feature>
<evidence type="ECO:0000256" key="9">
    <source>
        <dbReference type="RuleBase" id="RU004273"/>
    </source>
</evidence>
<evidence type="ECO:0000259" key="12">
    <source>
        <dbReference type="PROSITE" id="PS50056"/>
    </source>
</evidence>
<keyword evidence="14" id="KW-0675">Receptor</keyword>
<evidence type="ECO:0000256" key="5">
    <source>
        <dbReference type="ARBA" id="ARBA00022801"/>
    </source>
</evidence>
<dbReference type="Gene3D" id="3.90.190.10">
    <property type="entry name" value="Protein tyrosine phosphatase superfamily"/>
    <property type="match status" value="1"/>
</dbReference>
<dbReference type="EMBL" id="WVUK01000056">
    <property type="protein sequence ID" value="KAF7493320.1"/>
    <property type="molecule type" value="Genomic_DNA"/>
</dbReference>
<dbReference type="SMART" id="SM00156">
    <property type="entry name" value="PP2Ac"/>
    <property type="match status" value="1"/>
</dbReference>
<dbReference type="InterPro" id="IPR000242">
    <property type="entry name" value="PTP_cat"/>
</dbReference>
<dbReference type="GO" id="GO:0005634">
    <property type="term" value="C:nucleus"/>
    <property type="evidence" value="ECO:0007669"/>
    <property type="project" value="TreeGrafter"/>
</dbReference>
<dbReference type="Proteomes" id="UP000070412">
    <property type="component" value="Unassembled WGS sequence"/>
</dbReference>
<keyword evidence="16" id="KW-1185">Reference proteome</keyword>
<dbReference type="GO" id="GO:0048666">
    <property type="term" value="P:neuron development"/>
    <property type="evidence" value="ECO:0007669"/>
    <property type="project" value="UniProtKB-ARBA"/>
</dbReference>
<feature type="domain" description="EF-hand" evidence="13">
    <location>
        <begin position="1395"/>
        <end position="1430"/>
    </location>
</feature>
<dbReference type="PROSITE" id="PS00125">
    <property type="entry name" value="SER_THR_PHOSPHATASE"/>
    <property type="match status" value="1"/>
</dbReference>
<evidence type="ECO:0000256" key="7">
    <source>
        <dbReference type="ARBA" id="ARBA00022912"/>
    </source>
</evidence>
<feature type="compositionally biased region" description="Low complexity" evidence="10">
    <location>
        <begin position="584"/>
        <end position="598"/>
    </location>
</feature>
<dbReference type="InterPro" id="IPR011992">
    <property type="entry name" value="EF-hand-dom_pair"/>
</dbReference>
<feature type="compositionally biased region" description="Acidic residues" evidence="10">
    <location>
        <begin position="406"/>
        <end position="415"/>
    </location>
</feature>
<dbReference type="InterPro" id="IPR016130">
    <property type="entry name" value="Tyr_Pase_AS"/>
</dbReference>
<evidence type="ECO:0000256" key="1">
    <source>
        <dbReference type="ARBA" id="ARBA00004496"/>
    </source>
</evidence>
<reference evidence="16" key="1">
    <citation type="journal article" date="2020" name="PLoS Negl. Trop. Dis.">
        <title>High-quality nuclear genome for Sarcoptes scabiei-A critical resource for a neglected parasite.</title>
        <authorList>
            <person name="Korhonen P.K."/>
            <person name="Gasser R.B."/>
            <person name="Ma G."/>
            <person name="Wang T."/>
            <person name="Stroehlein A.J."/>
            <person name="Young N.D."/>
            <person name="Ang C.S."/>
            <person name="Fernando D.D."/>
            <person name="Lu H.C."/>
            <person name="Taylor S."/>
            <person name="Reynolds S.L."/>
            <person name="Mofiz E."/>
            <person name="Najaraj S.H."/>
            <person name="Gowda H."/>
            <person name="Madugundu A."/>
            <person name="Renuse S."/>
            <person name="Holt D."/>
            <person name="Pandey A."/>
            <person name="Papenfuss A.T."/>
            <person name="Fischer K."/>
        </authorList>
    </citation>
    <scope>NUCLEOTIDE SEQUENCE [LARGE SCALE GENOMIC DNA]</scope>
</reference>
<keyword evidence="3" id="KW-0963">Cytoplasm</keyword>
<dbReference type="PROSITE" id="PS50055">
    <property type="entry name" value="TYR_PHOSPHATASE_PTP"/>
    <property type="match status" value="1"/>
</dbReference>
<evidence type="ECO:0000259" key="13">
    <source>
        <dbReference type="PROSITE" id="PS50222"/>
    </source>
</evidence>
<evidence type="ECO:0000256" key="4">
    <source>
        <dbReference type="ARBA" id="ARBA00022553"/>
    </source>
</evidence>
<feature type="region of interest" description="Disordered" evidence="10">
    <location>
        <begin position="671"/>
        <end position="690"/>
    </location>
</feature>
<dbReference type="PANTHER" id="PTHR45983">
    <property type="entry name" value="TYROSINE PHOSPHATSE N18, PUTATIVE-RELATED"/>
    <property type="match status" value="1"/>
</dbReference>
<dbReference type="GO" id="GO:0005737">
    <property type="term" value="C:cytoplasm"/>
    <property type="evidence" value="ECO:0007669"/>
    <property type="project" value="UniProtKB-SubCell"/>
</dbReference>
<evidence type="ECO:0000259" key="11">
    <source>
        <dbReference type="PROSITE" id="PS50055"/>
    </source>
</evidence>
<dbReference type="InterPro" id="IPR047170">
    <property type="entry name" value="PTN12/18/22"/>
</dbReference>
<dbReference type="PANTHER" id="PTHR45983:SF2">
    <property type="entry name" value="PROTEIN-TYROSINE-PHOSPHATASE"/>
    <property type="match status" value="1"/>
</dbReference>
<protein>
    <recommendedName>
        <fullName evidence="9">Serine/threonine-protein phosphatase</fullName>
        <ecNumber evidence="9">3.1.3.16</ecNumber>
    </recommendedName>
</protein>
<dbReference type="SUPFAM" id="SSF56300">
    <property type="entry name" value="Metallo-dependent phosphatases"/>
    <property type="match status" value="1"/>
</dbReference>
<dbReference type="SUPFAM" id="SSF47473">
    <property type="entry name" value="EF-hand"/>
    <property type="match status" value="1"/>
</dbReference>
<sequence>MGKSSTLRLVLRNFLDHYGKLEDSVEKAKQTIKERAESGRSTPPPLSLYAQEFLQLKHLTESLKSDDNYPTIEGHKEVNRKKNRYKDILPYDNSRVILSEYPGVPGSDYINANFVRGSSGNQRAYIASQGPLPNTLVDFWRMIWETEVLVIVMACNEREADRYKCEPYWPLNAEEKQQYGNITVEHVKWRQVCPDFLVRTFKVSADNQNRTICQFHYTTWPDHGVPNSVQPILELVRLMRDVQSSESRPILVHCSAGCGRTGTICSIDFVWALLRTGKLQSDFSLHEIISDMRRQRIALVQTVEQYILCYKAVATLFEQHLKLIDSHTYENVDDDGEPLILKTIIEDRPIDKSEQSLHFQTSSSSSLEKDSDVDITISNRYSVSLTTTDNRTDSSSSSLQAKSETEESFEQNDLSEEAKPHEKLIGKATVIRRPSIAKLKAIFDNPKMTNLNDIDQMINRNSGTSSASTSNQRLQRSQSIKENIRNFNFNFHLEINQPNLPNRRSKSYTMSTAKMNAYKKTVSSDCSNRRKVTEIFDDRCTASHDDSIVLEQIDDQQIIETVVDDDVDDEGDDDDDDAERNQRDSSSNSNQIDIVSDSRPIVSQPISSQILKTANIKLNNNCPRFYSRPPSLTEMSAPPKPPRTYQHIVDDSCLMKTSEGRLIVTVAQPRSQHPQNDNVARLKQDSKNDPMKYQSESIYEQLIARKYRFRSSPNLAITEQFSFVPSVPTLNLTNQQPSLAPQSKSITYCDNFARSDQIYANPLAAKSFPMSMFSLDQQSIQKTNPIQSNDQYAIYGDYGKCLSNVFNPQNFQNHQAKPIMLQSTNNSGYGYFEPIYGRTDRNQFVALPKSVQQFPQAQMPIIMDRSNLQIPDAIRHQNQQRLQEQIYSNREICFNRQQTALTSIPSANLMNVPIKENIYSEINLKSSIEQSSRVKPHTENESNDTEINDPTTNSLNPKVNKFNKICRALKFFRFKSVASSPTVPSTSQSSSIKSPQSSSQSVNTNPAQPHPPSSSASSSSRFITQPKNSATAIQPTIVGGVNYRRLNSNPNLAQHRLTQIISVPNGLAINPINGQLITPPPHSYRFQTDSPAQWTQFDRDVRMSEDQNRLDGSNKTMMMMMKNHPKLLRIDNSTISDYCCFLIVCLRHQKILLTKNLIFLPCVPMNPLKTWHQSSYDSALQILLNDPNQRIDPDRIFDQKSLFKRFICLQICRFQLPQTQSFINRLIYLIELDSIENESISCCSNTSLYRWHPLSDAIASKIFRIWGPEVSYFSNLVSSNLSSSITAMINEYSLHDAFKHVPRETPITIEEQLLSQTSKSLNDIERLYADYIEHCFPSFFLTRFSFEIYLQKHQIETNLKVINRYYTAFRFRKKQYMHFHELLLGLASIDARASHEEFRTRLVFRYYDLNKDDHLNLQEFRLLLKDLPDFGHKPSTNSIRSLMNKIGTIFLNNEEMINFDCFRQSVLKGVLRGTERLCRSSVSPFTQIARSLITMKLCSSVSNKNLNQIILNNRITNADTDENNNGIEGENCCSICLRKDRYELSWDLFVLDQKGCMKNIEKLPEIISNEIKPKESIHKDFFLKNSLLIFILNEIHRFNKNKNQTRNMKGLFCNLNKQEIQAFAEDLKAICLNVGKIIEKEDRVLKLQDPIYVIGDIHGNLEDLMSMEYCLWRGFPMLTANYLFLGDYVDRGRYGFECFLYLIVMKFLAPKKIFLLRGNHEIRSIQMKYSFHRELIRKFGNVFGQTFFDLCNDVFDRLPCCAVINRSIFCSHGGLPYSELNLEKLNQIIPRVVKDPEVESIPLWEIVWSDPLDYNKFNEAAEMLGVQIDTVNRYFMPNVKRGTSYYFNEFAVISFFKENNLRFMMRAHEVPASGFKFNFGSLCTTIYSCSHFCGADNECAVILVTRESRMRIIRIDTSMNQPAT</sequence>
<reference evidence="15" key="3">
    <citation type="submission" date="2022-06" db="UniProtKB">
        <authorList>
            <consortium name="EnsemblMetazoa"/>
        </authorList>
    </citation>
    <scope>IDENTIFICATION</scope>
</reference>
<dbReference type="OrthoDB" id="6496699at2759"/>
<dbReference type="SMART" id="SM00404">
    <property type="entry name" value="PTPc_motif"/>
    <property type="match status" value="1"/>
</dbReference>
<proteinExistence type="inferred from homology"/>
<keyword evidence="6" id="KW-0106">Calcium</keyword>
<evidence type="ECO:0000256" key="10">
    <source>
        <dbReference type="SAM" id="MobiDB-lite"/>
    </source>
</evidence>
<dbReference type="Pfam" id="PF00102">
    <property type="entry name" value="Y_phosphatase"/>
    <property type="match status" value="1"/>
</dbReference>
<feature type="compositionally biased region" description="Low complexity" evidence="10">
    <location>
        <begin position="387"/>
        <end position="399"/>
    </location>
</feature>
<dbReference type="InterPro" id="IPR004843">
    <property type="entry name" value="Calcineurin-like_PHP"/>
</dbReference>
<feature type="compositionally biased region" description="Polar residues" evidence="10">
    <location>
        <begin position="948"/>
        <end position="957"/>
    </location>
</feature>
<dbReference type="Pfam" id="PF00149">
    <property type="entry name" value="Metallophos"/>
    <property type="match status" value="1"/>
</dbReference>
<dbReference type="InterPro" id="IPR003595">
    <property type="entry name" value="Tyr_Pase_cat"/>
</dbReference>
<evidence type="ECO:0000256" key="8">
    <source>
        <dbReference type="ARBA" id="ARBA00034734"/>
    </source>
</evidence>
<feature type="region of interest" description="Disordered" evidence="10">
    <location>
        <begin position="929"/>
        <end position="958"/>
    </location>
</feature>
<dbReference type="PROSITE" id="PS50222">
    <property type="entry name" value="EF_HAND_2"/>
    <property type="match status" value="1"/>
</dbReference>
<reference evidence="14" key="2">
    <citation type="submission" date="2020-01" db="EMBL/GenBank/DDBJ databases">
        <authorList>
            <person name="Korhonen P.K.K."/>
            <person name="Guangxu M.G."/>
            <person name="Wang T.W."/>
            <person name="Stroehlein A.J.S."/>
            <person name="Young N.D."/>
            <person name="Ang C.-S.A."/>
            <person name="Fernando D.W.F."/>
            <person name="Lu H.L."/>
            <person name="Taylor S.T."/>
            <person name="Ehtesham M.E.M."/>
            <person name="Najaraj S.H.N."/>
            <person name="Harsha G.H.G."/>
            <person name="Madugundu A.M."/>
            <person name="Renuse S.R."/>
            <person name="Holt D.H."/>
            <person name="Pandey A.P."/>
            <person name="Papenfuss A.P."/>
            <person name="Gasser R.B.G."/>
            <person name="Fischer K.F."/>
        </authorList>
    </citation>
    <scope>NUCLEOTIDE SEQUENCE</scope>
    <source>
        <strain evidence="14">SSS_KF_BRIS2020</strain>
    </source>
</reference>
<dbReference type="Gene3D" id="3.60.21.10">
    <property type="match status" value="1"/>
</dbReference>
<feature type="region of interest" description="Disordered" evidence="10">
    <location>
        <begin position="562"/>
        <end position="600"/>
    </location>
</feature>
<dbReference type="InterPro" id="IPR029052">
    <property type="entry name" value="Metallo-depent_PP-like"/>
</dbReference>
<accession>A0A834VF43</accession>
<dbReference type="InterPro" id="IPR018247">
    <property type="entry name" value="EF_Hand_1_Ca_BS"/>
</dbReference>
<dbReference type="FunFam" id="3.90.190.10:FF:000045">
    <property type="entry name" value="Tyrosine-protein phosphatase non-receptor type 12"/>
    <property type="match status" value="1"/>
</dbReference>
<evidence type="ECO:0000313" key="16">
    <source>
        <dbReference type="Proteomes" id="UP000070412"/>
    </source>
</evidence>
<dbReference type="CDD" id="cd00144">
    <property type="entry name" value="MPP_PPP_family"/>
    <property type="match status" value="1"/>
</dbReference>
<feature type="region of interest" description="Disordered" evidence="10">
    <location>
        <begin position="979"/>
        <end position="1028"/>
    </location>
</feature>
<name>A0A834VF43_SARSC</name>
<comment type="catalytic activity">
    <reaction evidence="9">
        <text>O-phospho-L-threonyl-[protein] + H2O = L-threonyl-[protein] + phosphate</text>
        <dbReference type="Rhea" id="RHEA:47004"/>
        <dbReference type="Rhea" id="RHEA-COMP:11060"/>
        <dbReference type="Rhea" id="RHEA-COMP:11605"/>
        <dbReference type="ChEBI" id="CHEBI:15377"/>
        <dbReference type="ChEBI" id="CHEBI:30013"/>
        <dbReference type="ChEBI" id="CHEBI:43474"/>
        <dbReference type="ChEBI" id="CHEBI:61977"/>
        <dbReference type="EC" id="3.1.3.16"/>
    </reaction>
</comment>
<evidence type="ECO:0000313" key="15">
    <source>
        <dbReference type="EnsemblMetazoa" id="KAF7493320.1"/>
    </source>
</evidence>
<feature type="compositionally biased region" description="Low complexity" evidence="10">
    <location>
        <begin position="979"/>
        <end position="1004"/>
    </location>
</feature>
<comment type="subcellular location">
    <subcellularLocation>
        <location evidence="1">Cytoplasm</location>
    </subcellularLocation>
</comment>
<keyword evidence="7" id="KW-0904">Protein phosphatase</keyword>
<dbReference type="EC" id="3.1.3.16" evidence="9"/>
<feature type="compositionally biased region" description="Acidic residues" evidence="10">
    <location>
        <begin position="562"/>
        <end position="578"/>
    </location>
</feature>
<keyword evidence="4" id="KW-0597">Phosphoprotein</keyword>
<dbReference type="EnsemblMetazoa" id="SSS_3867s_mrna">
    <property type="protein sequence ID" value="KAF7493320.1"/>
    <property type="gene ID" value="SSS_3867"/>
</dbReference>
<dbReference type="Gene3D" id="1.10.238.10">
    <property type="entry name" value="EF-hand"/>
    <property type="match status" value="1"/>
</dbReference>